<protein>
    <recommendedName>
        <fullName evidence="4">MFS transporter</fullName>
    </recommendedName>
</protein>
<organism evidence="2 3">
    <name type="scientific">Acetobacterium malicum</name>
    <dbReference type="NCBI Taxonomy" id="52692"/>
    <lineage>
        <taxon>Bacteria</taxon>
        <taxon>Bacillati</taxon>
        <taxon>Bacillota</taxon>
        <taxon>Clostridia</taxon>
        <taxon>Eubacteriales</taxon>
        <taxon>Eubacteriaceae</taxon>
        <taxon>Acetobacterium</taxon>
    </lineage>
</organism>
<evidence type="ECO:0000313" key="2">
    <source>
        <dbReference type="EMBL" id="MBC3898950.1"/>
    </source>
</evidence>
<accession>A0ABR6YUT6</accession>
<evidence type="ECO:0000256" key="1">
    <source>
        <dbReference type="SAM" id="Phobius"/>
    </source>
</evidence>
<dbReference type="Proteomes" id="UP000622405">
    <property type="component" value="Unassembled WGS sequence"/>
</dbReference>
<dbReference type="RefSeq" id="WP_186893536.1">
    <property type="nucleotide sequence ID" value="NZ_WJBE01000003.1"/>
</dbReference>
<proteinExistence type="predicted"/>
<keyword evidence="1" id="KW-0812">Transmembrane</keyword>
<evidence type="ECO:0008006" key="4">
    <source>
        <dbReference type="Google" id="ProtNLM"/>
    </source>
</evidence>
<keyword evidence="3" id="KW-1185">Reference proteome</keyword>
<feature type="transmembrane region" description="Helical" evidence="1">
    <location>
        <begin position="12"/>
        <end position="36"/>
    </location>
</feature>
<reference evidence="2 3" key="1">
    <citation type="journal article" date="2020" name="mSystems">
        <title>Defining Genomic and Predicted Metabolic Features of the Acetobacterium Genus.</title>
        <authorList>
            <person name="Ross D.E."/>
            <person name="Marshall C.W."/>
            <person name="Gulliver D."/>
            <person name="May H.D."/>
            <person name="Norman R.S."/>
        </authorList>
    </citation>
    <scope>NUCLEOTIDE SEQUENCE [LARGE SCALE GENOMIC DNA]</scope>
    <source>
        <strain evidence="2 3">DSM 4132</strain>
    </source>
</reference>
<evidence type="ECO:0000313" key="3">
    <source>
        <dbReference type="Proteomes" id="UP000622405"/>
    </source>
</evidence>
<comment type="caution">
    <text evidence="2">The sequence shown here is derived from an EMBL/GenBank/DDBJ whole genome shotgun (WGS) entry which is preliminary data.</text>
</comment>
<gene>
    <name evidence="2" type="ORF">GH811_04895</name>
</gene>
<keyword evidence="1" id="KW-0472">Membrane</keyword>
<name>A0ABR6YUT6_9FIRM</name>
<keyword evidence="1" id="KW-1133">Transmembrane helix</keyword>
<sequence length="52" mass="5832">MKKISTWRKTFFTIYLGQAFSLLSSSAVQFSIIWWITMETGSALALTIASVV</sequence>
<dbReference type="EMBL" id="WJBE01000003">
    <property type="protein sequence ID" value="MBC3898950.1"/>
    <property type="molecule type" value="Genomic_DNA"/>
</dbReference>